<dbReference type="InterPro" id="IPR001173">
    <property type="entry name" value="Glyco_trans_2-like"/>
</dbReference>
<keyword evidence="3" id="KW-0328">Glycosyltransferase</keyword>
<dbReference type="AlphaFoldDB" id="A0A4Y9EP41"/>
<name>A0A4Y9EP41_9SPHN</name>
<dbReference type="CDD" id="cd06423">
    <property type="entry name" value="CESA_like"/>
    <property type="match status" value="1"/>
</dbReference>
<dbReference type="EMBL" id="SIHO01000002">
    <property type="protein sequence ID" value="TFU03490.1"/>
    <property type="molecule type" value="Genomic_DNA"/>
</dbReference>
<dbReference type="Pfam" id="PF00535">
    <property type="entry name" value="Glycos_transf_2"/>
    <property type="match status" value="1"/>
</dbReference>
<keyword evidence="8" id="KW-1185">Reference proteome</keyword>
<evidence type="ECO:0000256" key="2">
    <source>
        <dbReference type="ARBA" id="ARBA00022475"/>
    </source>
</evidence>
<keyword evidence="2" id="KW-1003">Cell membrane</keyword>
<accession>A0A4Y9EP41</accession>
<organism evidence="7 8">
    <name type="scientific">Glacieibacterium arshaanense</name>
    <dbReference type="NCBI Taxonomy" id="2511025"/>
    <lineage>
        <taxon>Bacteria</taxon>
        <taxon>Pseudomonadati</taxon>
        <taxon>Pseudomonadota</taxon>
        <taxon>Alphaproteobacteria</taxon>
        <taxon>Sphingomonadales</taxon>
        <taxon>Sphingosinicellaceae</taxon>
        <taxon>Glacieibacterium</taxon>
    </lineage>
</organism>
<dbReference type="SUPFAM" id="SSF53448">
    <property type="entry name" value="Nucleotide-diphospho-sugar transferases"/>
    <property type="match status" value="1"/>
</dbReference>
<dbReference type="OrthoDB" id="8455661at2"/>
<evidence type="ECO:0000256" key="5">
    <source>
        <dbReference type="ARBA" id="ARBA00023136"/>
    </source>
</evidence>
<gene>
    <name evidence="7" type="ORF">EUV02_10010</name>
</gene>
<evidence type="ECO:0000256" key="4">
    <source>
        <dbReference type="ARBA" id="ARBA00022679"/>
    </source>
</evidence>
<evidence type="ECO:0000259" key="6">
    <source>
        <dbReference type="Pfam" id="PF00535"/>
    </source>
</evidence>
<dbReference type="GO" id="GO:0005886">
    <property type="term" value="C:plasma membrane"/>
    <property type="evidence" value="ECO:0007669"/>
    <property type="project" value="UniProtKB-SubCell"/>
</dbReference>
<proteinExistence type="predicted"/>
<keyword evidence="5" id="KW-0472">Membrane</keyword>
<sequence length="271" mass="29482">MADATAAHPRWTVVIPCYNEEAFIGATLASLAAQTERFALIVVDNGSTDGSAAVVRAFADTHPHIDVRLLDEPRPGQVRALRAGLLAVTSELVAVCDADTEYPPAYLARAAALFDARGTGTVAVLAHDAVAGAEATLPARARRWLYSNIIPYLLSGQAHAGGYAHCYRTAALNAAGGYDAAIWPYVVKDHELAHRVLGQGKIAYAPDHWCVPSLRRADRKGVRWTLFERIVYHATPFALKDWFFYSFLGPRLAARKQTDVVLRQQSWSATG</sequence>
<feature type="domain" description="Glycosyltransferase 2-like" evidence="6">
    <location>
        <begin position="12"/>
        <end position="125"/>
    </location>
</feature>
<evidence type="ECO:0000313" key="7">
    <source>
        <dbReference type="EMBL" id="TFU03490.1"/>
    </source>
</evidence>
<dbReference type="RefSeq" id="WP_135246082.1">
    <property type="nucleotide sequence ID" value="NZ_SIHO01000002.1"/>
</dbReference>
<dbReference type="Proteomes" id="UP000297737">
    <property type="component" value="Unassembled WGS sequence"/>
</dbReference>
<dbReference type="GO" id="GO:0016757">
    <property type="term" value="F:glycosyltransferase activity"/>
    <property type="evidence" value="ECO:0007669"/>
    <property type="project" value="UniProtKB-KW"/>
</dbReference>
<dbReference type="PANTHER" id="PTHR43646:SF2">
    <property type="entry name" value="GLYCOSYLTRANSFERASE 2-LIKE DOMAIN-CONTAINING PROTEIN"/>
    <property type="match status" value="1"/>
</dbReference>
<reference evidence="7 8" key="1">
    <citation type="submission" date="2019-02" db="EMBL/GenBank/DDBJ databases">
        <title>Polymorphobacter sp. isolated from the lake at the Tibet of China.</title>
        <authorList>
            <person name="Li A."/>
        </authorList>
    </citation>
    <scope>NUCLEOTIDE SEQUENCE [LARGE SCALE GENOMIC DNA]</scope>
    <source>
        <strain evidence="7 8">DJ1R-1</strain>
    </source>
</reference>
<evidence type="ECO:0000256" key="1">
    <source>
        <dbReference type="ARBA" id="ARBA00004236"/>
    </source>
</evidence>
<keyword evidence="4 7" id="KW-0808">Transferase</keyword>
<dbReference type="PANTHER" id="PTHR43646">
    <property type="entry name" value="GLYCOSYLTRANSFERASE"/>
    <property type="match status" value="1"/>
</dbReference>
<dbReference type="Gene3D" id="3.90.550.10">
    <property type="entry name" value="Spore Coat Polysaccharide Biosynthesis Protein SpsA, Chain A"/>
    <property type="match status" value="1"/>
</dbReference>
<evidence type="ECO:0000256" key="3">
    <source>
        <dbReference type="ARBA" id="ARBA00022676"/>
    </source>
</evidence>
<evidence type="ECO:0000313" key="8">
    <source>
        <dbReference type="Proteomes" id="UP000297737"/>
    </source>
</evidence>
<comment type="caution">
    <text evidence="7">The sequence shown here is derived from an EMBL/GenBank/DDBJ whole genome shotgun (WGS) entry which is preliminary data.</text>
</comment>
<protein>
    <submittedName>
        <fullName evidence="7">Glycosyltransferase family 2 protein</fullName>
    </submittedName>
</protein>
<dbReference type="InterPro" id="IPR029044">
    <property type="entry name" value="Nucleotide-diphossugar_trans"/>
</dbReference>
<comment type="subcellular location">
    <subcellularLocation>
        <location evidence="1">Cell membrane</location>
    </subcellularLocation>
</comment>